<reference evidence="2 3" key="1">
    <citation type="submission" date="2007-01" db="EMBL/GenBank/DDBJ databases">
        <title>Annotation of the draft genome assembly of Thermosinus carboxydivorans Nor1.</title>
        <authorList>
            <consortium name="US DOE Joint Genome Institute (JGI-ORNL)"/>
            <person name="Larimer F."/>
            <person name="Land M."/>
            <person name="Hauser L."/>
        </authorList>
    </citation>
    <scope>NUCLEOTIDE SEQUENCE [LARGE SCALE GENOMIC DNA]</scope>
    <source>
        <strain evidence="2 3">Nor1</strain>
    </source>
</reference>
<feature type="transmembrane region" description="Helical" evidence="1">
    <location>
        <begin position="57"/>
        <end position="77"/>
    </location>
</feature>
<evidence type="ECO:0000313" key="3">
    <source>
        <dbReference type="Proteomes" id="UP000005139"/>
    </source>
</evidence>
<keyword evidence="1" id="KW-0812">Transmembrane</keyword>
<dbReference type="Proteomes" id="UP000005139">
    <property type="component" value="Unassembled WGS sequence"/>
</dbReference>
<reference evidence="2 3" key="2">
    <citation type="submission" date="2007-01" db="EMBL/GenBank/DDBJ databases">
        <title>Sequencing of the draft genome and assembly of Thermosinus carboxydivorans Nor1.</title>
        <authorList>
            <consortium name="US DOE Joint Genome Institute (JGI-PGF)"/>
            <person name="Copeland A."/>
            <person name="Lucas S."/>
            <person name="Lapidus A."/>
            <person name="Barry K."/>
            <person name="Glavina del Rio T."/>
            <person name="Dalin E."/>
            <person name="Tice H."/>
            <person name="Bruce D."/>
            <person name="Pitluck S."/>
            <person name="Richardson P."/>
        </authorList>
    </citation>
    <scope>NUCLEOTIDE SEQUENCE [LARGE SCALE GENOMIC DNA]</scope>
    <source>
        <strain evidence="2 3">Nor1</strain>
    </source>
</reference>
<evidence type="ECO:0000313" key="2">
    <source>
        <dbReference type="EMBL" id="EAX48738.1"/>
    </source>
</evidence>
<evidence type="ECO:0000256" key="1">
    <source>
        <dbReference type="SAM" id="Phobius"/>
    </source>
</evidence>
<accession>A1HMP6</accession>
<keyword evidence="1" id="KW-0472">Membrane</keyword>
<comment type="caution">
    <text evidence="2">The sequence shown here is derived from an EMBL/GenBank/DDBJ whole genome shotgun (WGS) entry which is preliminary data.</text>
</comment>
<keyword evidence="1" id="KW-1133">Transmembrane helix</keyword>
<protein>
    <submittedName>
        <fullName evidence="2">Uncharacterized protein</fullName>
    </submittedName>
</protein>
<dbReference type="EMBL" id="AAWL01000002">
    <property type="protein sequence ID" value="EAX48738.1"/>
    <property type="molecule type" value="Genomic_DNA"/>
</dbReference>
<gene>
    <name evidence="2" type="ORF">TcarDRAFT_2210</name>
</gene>
<sequence>MHDCTGSFYALRHRRTFYFEKGGDKGMRYMERGGIWRQFFEGKEMFMKYLRINIQSLLTRMTVFFGLVVLAGCVALRRNLLAWTNQSARLGKLWA</sequence>
<name>A1HMP6_9FIRM</name>
<organism evidence="2 3">
    <name type="scientific">Thermosinus carboxydivorans Nor1</name>
    <dbReference type="NCBI Taxonomy" id="401526"/>
    <lineage>
        <taxon>Bacteria</taxon>
        <taxon>Bacillati</taxon>
        <taxon>Bacillota</taxon>
        <taxon>Negativicutes</taxon>
        <taxon>Selenomonadales</taxon>
        <taxon>Sporomusaceae</taxon>
        <taxon>Thermosinus</taxon>
    </lineage>
</organism>
<proteinExistence type="predicted"/>
<dbReference type="AlphaFoldDB" id="A1HMP6"/>
<keyword evidence="3" id="KW-1185">Reference proteome</keyword>